<name>A0ABS3B186_9XANT</name>
<dbReference type="RefSeq" id="WP_206229347.1">
    <property type="nucleotide sequence ID" value="NZ_JAFIWB010000005.1"/>
</dbReference>
<evidence type="ECO:0000256" key="1">
    <source>
        <dbReference type="SAM" id="MobiDB-lite"/>
    </source>
</evidence>
<dbReference type="EMBL" id="JAFIWB010000005">
    <property type="protein sequence ID" value="MBN6102092.1"/>
    <property type="molecule type" value="Genomic_DNA"/>
</dbReference>
<evidence type="ECO:0000313" key="2">
    <source>
        <dbReference type="EMBL" id="MBN6102092.1"/>
    </source>
</evidence>
<reference evidence="2 3" key="1">
    <citation type="submission" date="2021-02" db="EMBL/GenBank/DDBJ databases">
        <title>Taxonomically Unique Crown Gall-Associated Xanthomonas Stains Have Deficiency in Virulence Repertories.</title>
        <authorList>
            <person name="Mafakheri H."/>
            <person name="Taghavi S.M."/>
            <person name="Dimkic I."/>
            <person name="Nemanja K."/>
            <person name="Osdaghi E."/>
        </authorList>
    </citation>
    <scope>NUCLEOTIDE SEQUENCE [LARGE SCALE GENOMIC DNA]</scope>
    <source>
        <strain evidence="2 3">FX4</strain>
    </source>
</reference>
<accession>A0ABS3B186</accession>
<protein>
    <recommendedName>
        <fullName evidence="4">DUF4253 domain-containing protein</fullName>
    </recommendedName>
</protein>
<evidence type="ECO:0000313" key="3">
    <source>
        <dbReference type="Proteomes" id="UP000695802"/>
    </source>
</evidence>
<comment type="caution">
    <text evidence="2">The sequence shown here is derived from an EMBL/GenBank/DDBJ whole genome shotgun (WGS) entry which is preliminary data.</text>
</comment>
<sequence length="139" mass="15711">MTPLDRITERVSRLGHPDEPGTPRPLLAVDEFFEGNVEAGSIGCNLDGAPGSGAFHNLFRTIAQRPDVEDIRVQITAFDCPEWPFSDTVYIMTSATPEEVATWFPKHLKPDETWMGFVDQPYEPYQVPSETRPVACWWD</sequence>
<evidence type="ECO:0008006" key="4">
    <source>
        <dbReference type="Google" id="ProtNLM"/>
    </source>
</evidence>
<organism evidence="2 3">
    <name type="scientific">Xanthomonas bonasiae</name>
    <dbReference type="NCBI Taxonomy" id="2810351"/>
    <lineage>
        <taxon>Bacteria</taxon>
        <taxon>Pseudomonadati</taxon>
        <taxon>Pseudomonadota</taxon>
        <taxon>Gammaproteobacteria</taxon>
        <taxon>Lysobacterales</taxon>
        <taxon>Lysobacteraceae</taxon>
        <taxon>Xanthomonas</taxon>
    </lineage>
</organism>
<feature type="region of interest" description="Disordered" evidence="1">
    <location>
        <begin position="1"/>
        <end position="23"/>
    </location>
</feature>
<dbReference type="Proteomes" id="UP000695802">
    <property type="component" value="Unassembled WGS sequence"/>
</dbReference>
<feature type="compositionally biased region" description="Basic and acidic residues" evidence="1">
    <location>
        <begin position="1"/>
        <end position="21"/>
    </location>
</feature>
<proteinExistence type="predicted"/>
<gene>
    <name evidence="2" type="ORF">JR064_07935</name>
</gene>
<keyword evidence="3" id="KW-1185">Reference proteome</keyword>